<protein>
    <submittedName>
        <fullName evidence="1">Unannotated protein</fullName>
    </submittedName>
</protein>
<sequence>MQLADLAGRDVGALAVDQAQLHALDRDADRGGLRKSPTDACTFEPMLWCVSSAPFGRPVVPDV</sequence>
<name>A0A6J7JGT9_9ZZZZ</name>
<reference evidence="1" key="1">
    <citation type="submission" date="2020-05" db="EMBL/GenBank/DDBJ databases">
        <authorList>
            <person name="Chiriac C."/>
            <person name="Salcher M."/>
            <person name="Ghai R."/>
            <person name="Kavagutti S V."/>
        </authorList>
    </citation>
    <scope>NUCLEOTIDE SEQUENCE</scope>
</reference>
<gene>
    <name evidence="1" type="ORF">UFOPK3564_03006</name>
</gene>
<dbReference type="EMBL" id="CAFBMK010000252">
    <property type="protein sequence ID" value="CAB4941834.1"/>
    <property type="molecule type" value="Genomic_DNA"/>
</dbReference>
<dbReference type="AlphaFoldDB" id="A0A6J7JGT9"/>
<accession>A0A6J7JGT9</accession>
<proteinExistence type="predicted"/>
<organism evidence="1">
    <name type="scientific">freshwater metagenome</name>
    <dbReference type="NCBI Taxonomy" id="449393"/>
    <lineage>
        <taxon>unclassified sequences</taxon>
        <taxon>metagenomes</taxon>
        <taxon>ecological metagenomes</taxon>
    </lineage>
</organism>
<evidence type="ECO:0000313" key="1">
    <source>
        <dbReference type="EMBL" id="CAB4941834.1"/>
    </source>
</evidence>